<comment type="caution">
    <text evidence="2">The sequence shown here is derived from an EMBL/GenBank/DDBJ whole genome shotgun (WGS) entry which is preliminary data.</text>
</comment>
<reference evidence="2" key="1">
    <citation type="submission" date="2022-08" db="EMBL/GenBank/DDBJ databases">
        <authorList>
            <person name="Marques A."/>
        </authorList>
    </citation>
    <scope>NUCLEOTIDE SEQUENCE</scope>
    <source>
        <strain evidence="2">RhyPub2mFocal</strain>
        <tissue evidence="2">Leaves</tissue>
    </source>
</reference>
<sequence length="134" mass="14744">MSSIDNASEASGSSIQNAVKQYGITNPVSLPTNPDLQRLAELEKFLAEAGLYESEEETTKRQEVLLEIERICKEWVKQFTLQRGYTDQMVEEANVVIFTFGSYRLGVHGPGDDLETLCVGPSYVNRGGLLNGAA</sequence>
<protein>
    <submittedName>
        <fullName evidence="2">Poly(A) polymerase</fullName>
    </submittedName>
</protein>
<evidence type="ECO:0000313" key="2">
    <source>
        <dbReference type="EMBL" id="KAJ4808561.1"/>
    </source>
</evidence>
<dbReference type="Pfam" id="PF20750">
    <property type="entry name" value="PAP_NTPase"/>
    <property type="match status" value="1"/>
</dbReference>
<evidence type="ECO:0000259" key="1">
    <source>
        <dbReference type="Pfam" id="PF20750"/>
    </source>
</evidence>
<organism evidence="2 3">
    <name type="scientific">Rhynchospora pubera</name>
    <dbReference type="NCBI Taxonomy" id="906938"/>
    <lineage>
        <taxon>Eukaryota</taxon>
        <taxon>Viridiplantae</taxon>
        <taxon>Streptophyta</taxon>
        <taxon>Embryophyta</taxon>
        <taxon>Tracheophyta</taxon>
        <taxon>Spermatophyta</taxon>
        <taxon>Magnoliopsida</taxon>
        <taxon>Liliopsida</taxon>
        <taxon>Poales</taxon>
        <taxon>Cyperaceae</taxon>
        <taxon>Cyperoideae</taxon>
        <taxon>Rhynchosporeae</taxon>
        <taxon>Rhynchospora</taxon>
    </lineage>
</organism>
<dbReference type="GO" id="GO:1990817">
    <property type="term" value="F:poly(A) RNA polymerase activity"/>
    <property type="evidence" value="ECO:0007669"/>
    <property type="project" value="TreeGrafter"/>
</dbReference>
<dbReference type="InterPro" id="IPR043519">
    <property type="entry name" value="NT_sf"/>
</dbReference>
<evidence type="ECO:0000313" key="3">
    <source>
        <dbReference type="Proteomes" id="UP001140206"/>
    </source>
</evidence>
<accession>A0AAV8GYA1</accession>
<dbReference type="AlphaFoldDB" id="A0AAV8GYA1"/>
<dbReference type="Gene3D" id="3.30.460.10">
    <property type="entry name" value="Beta Polymerase, domain 2"/>
    <property type="match status" value="1"/>
</dbReference>
<gene>
    <name evidence="2" type="ORF">LUZ62_021127</name>
</gene>
<dbReference type="Proteomes" id="UP001140206">
    <property type="component" value="Chromosome 1"/>
</dbReference>
<proteinExistence type="predicted"/>
<dbReference type="EMBL" id="JAMFTS010000001">
    <property type="protein sequence ID" value="KAJ4808561.1"/>
    <property type="molecule type" value="Genomic_DNA"/>
</dbReference>
<dbReference type="InterPro" id="IPR048840">
    <property type="entry name" value="PolA_pol_NTPase"/>
</dbReference>
<keyword evidence="3" id="KW-1185">Reference proteome</keyword>
<dbReference type="SUPFAM" id="SSF81301">
    <property type="entry name" value="Nucleotidyltransferase"/>
    <property type="match status" value="1"/>
</dbReference>
<dbReference type="Gene3D" id="1.10.1410.10">
    <property type="match status" value="1"/>
</dbReference>
<feature type="domain" description="Poly(A) polymerase nucleotidyltransferase" evidence="1">
    <location>
        <begin position="23"/>
        <end position="126"/>
    </location>
</feature>
<dbReference type="GO" id="GO:0005634">
    <property type="term" value="C:nucleus"/>
    <property type="evidence" value="ECO:0007669"/>
    <property type="project" value="TreeGrafter"/>
</dbReference>
<dbReference type="PANTHER" id="PTHR10682">
    <property type="entry name" value="POLY A POLYMERASE"/>
    <property type="match status" value="1"/>
</dbReference>
<dbReference type="PANTHER" id="PTHR10682:SF22">
    <property type="entry name" value="POLYNUCLEOTIDE ADENYLYLTRANSFERASE"/>
    <property type="match status" value="1"/>
</dbReference>
<name>A0AAV8GYA1_9POAL</name>